<keyword evidence="7" id="KW-0472">Membrane</keyword>
<feature type="transmembrane region" description="Helical" evidence="7">
    <location>
        <begin position="257"/>
        <end position="276"/>
    </location>
</feature>
<reference evidence="9 10" key="1">
    <citation type="submission" date="2013-05" db="EMBL/GenBank/DDBJ databases">
        <title>Genome assembly of Chondromyces apiculatus DSM 436.</title>
        <authorList>
            <person name="Sharma G."/>
            <person name="Khatri I."/>
            <person name="Kaur C."/>
            <person name="Mayilraj S."/>
            <person name="Subramanian S."/>
        </authorList>
    </citation>
    <scope>NUCLEOTIDE SEQUENCE [LARGE SCALE GENOMIC DNA]</scope>
    <source>
        <strain evidence="9 10">DSM 436</strain>
    </source>
</reference>
<dbReference type="GO" id="GO:0005524">
    <property type="term" value="F:ATP binding"/>
    <property type="evidence" value="ECO:0007669"/>
    <property type="project" value="UniProtKB-UniRule"/>
</dbReference>
<feature type="region of interest" description="Disordered" evidence="6">
    <location>
        <begin position="486"/>
        <end position="514"/>
    </location>
</feature>
<name>A0A017T8L2_9BACT</name>
<dbReference type="PROSITE" id="PS50011">
    <property type="entry name" value="PROTEIN_KINASE_DOM"/>
    <property type="match status" value="1"/>
</dbReference>
<dbReference type="InterPro" id="IPR017441">
    <property type="entry name" value="Protein_kinase_ATP_BS"/>
</dbReference>
<dbReference type="InterPro" id="IPR011009">
    <property type="entry name" value="Kinase-like_dom_sf"/>
</dbReference>
<dbReference type="SMART" id="SM00220">
    <property type="entry name" value="S_TKc"/>
    <property type="match status" value="1"/>
</dbReference>
<dbReference type="OrthoDB" id="9779541at2"/>
<keyword evidence="1" id="KW-0808">Transferase</keyword>
<feature type="binding site" evidence="5">
    <location>
        <position position="355"/>
    </location>
    <ligand>
        <name>ATP</name>
        <dbReference type="ChEBI" id="CHEBI:30616"/>
    </ligand>
</feature>
<keyword evidence="3 9" id="KW-0418">Kinase</keyword>
<dbReference type="RefSeq" id="WP_052375462.1">
    <property type="nucleotide sequence ID" value="NZ_ASRX01000026.1"/>
</dbReference>
<dbReference type="InterPro" id="IPR008271">
    <property type="entry name" value="Ser/Thr_kinase_AS"/>
</dbReference>
<keyword evidence="7" id="KW-1133">Transmembrane helix</keyword>
<evidence type="ECO:0000256" key="7">
    <source>
        <dbReference type="SAM" id="Phobius"/>
    </source>
</evidence>
<proteinExistence type="predicted"/>
<feature type="transmembrane region" description="Helical" evidence="7">
    <location>
        <begin position="109"/>
        <end position="127"/>
    </location>
</feature>
<keyword evidence="7" id="KW-0812">Transmembrane</keyword>
<dbReference type="PANTHER" id="PTHR43289:SF6">
    <property type="entry name" value="SERINE_THREONINE-PROTEIN KINASE NEKL-3"/>
    <property type="match status" value="1"/>
</dbReference>
<dbReference type="STRING" id="1192034.CAP_3515"/>
<evidence type="ECO:0000256" key="5">
    <source>
        <dbReference type="PROSITE-ProRule" id="PRU10141"/>
    </source>
</evidence>
<evidence type="ECO:0000259" key="8">
    <source>
        <dbReference type="PROSITE" id="PS50011"/>
    </source>
</evidence>
<dbReference type="eggNOG" id="COG0515">
    <property type="taxonomic scope" value="Bacteria"/>
</dbReference>
<feature type="region of interest" description="Disordered" evidence="6">
    <location>
        <begin position="646"/>
        <end position="666"/>
    </location>
</feature>
<feature type="domain" description="Protein kinase" evidence="8">
    <location>
        <begin position="326"/>
        <end position="621"/>
    </location>
</feature>
<dbReference type="AlphaFoldDB" id="A0A017T8L2"/>
<evidence type="ECO:0000256" key="2">
    <source>
        <dbReference type="ARBA" id="ARBA00022741"/>
    </source>
</evidence>
<sequence>MDAARYARVTEVFLAVHTLPPGERAVALEQACAGDTALREEVTSLLAHHQEASLFTARATPQGPDAEAALRPQDAPPQRALAALAPLAHGARAEWDEEQRRFLHQRIRVLVLILHLFLFGILLRATLSGAWSKIATLPAAGIASGVTALVGLGLLVLTLRSPSRTTLRRCEIAGLTAAFVVLWSWHHAWLSKGITLASPPSPLLHDLLRSAYWVLSPDGTTHVQTGTTHISTPVGTQWAALAGLYGIIIPNARRRGAVMLAGLALLSAAVVVVAALGNPGLRPYARDNALTCLILVGFFGGVGLYIGLRFQALRRAVFDARQVGQYQLTQLLGKGAMGEVYQARHRLLRRPCAVKLIRADRVQHPEWLSRFEREVQAMAQLTHPNTVEVYDFGRTDDGAFFYAMEYLPGVTLDALVHAHGPLPPGRVVHLLRQVCGALAEAHDKGLVHRDIKPGNIFICERGGVHDVAKLLDFGLVHVEARGEQPLASRLASSPADPRSTPAVDAEGATSSASYHTRAGQLLGTPAYMAPEQVRGHQPDARSDIYSLGGVACFLLTGKPPYERDTLEALCKAHLDAPPPQLRDRDPHLPADLSAVIARCLAKDRGARFQHVSELVAALDALDTSDAASAWDGRSAAAWWRAKAGGEEGAQSALSPEQGAQGALSQG</sequence>
<dbReference type="PANTHER" id="PTHR43289">
    <property type="entry name" value="MITOGEN-ACTIVATED PROTEIN KINASE KINASE KINASE 20-RELATED"/>
    <property type="match status" value="1"/>
</dbReference>
<dbReference type="SUPFAM" id="SSF56112">
    <property type="entry name" value="Protein kinase-like (PK-like)"/>
    <property type="match status" value="1"/>
</dbReference>
<evidence type="ECO:0000313" key="10">
    <source>
        <dbReference type="Proteomes" id="UP000019678"/>
    </source>
</evidence>
<accession>A0A017T8L2</accession>
<organism evidence="9 10">
    <name type="scientific">Chondromyces apiculatus DSM 436</name>
    <dbReference type="NCBI Taxonomy" id="1192034"/>
    <lineage>
        <taxon>Bacteria</taxon>
        <taxon>Pseudomonadati</taxon>
        <taxon>Myxococcota</taxon>
        <taxon>Polyangia</taxon>
        <taxon>Polyangiales</taxon>
        <taxon>Polyangiaceae</taxon>
        <taxon>Chondromyces</taxon>
    </lineage>
</organism>
<dbReference type="GO" id="GO:0004674">
    <property type="term" value="F:protein serine/threonine kinase activity"/>
    <property type="evidence" value="ECO:0007669"/>
    <property type="project" value="TreeGrafter"/>
</dbReference>
<evidence type="ECO:0000256" key="1">
    <source>
        <dbReference type="ARBA" id="ARBA00022679"/>
    </source>
</evidence>
<feature type="transmembrane region" description="Helical" evidence="7">
    <location>
        <begin position="288"/>
        <end position="308"/>
    </location>
</feature>
<keyword evidence="4 5" id="KW-0067">ATP-binding</keyword>
<feature type="transmembrane region" description="Helical" evidence="7">
    <location>
        <begin position="139"/>
        <end position="159"/>
    </location>
</feature>
<evidence type="ECO:0000256" key="6">
    <source>
        <dbReference type="SAM" id="MobiDB-lite"/>
    </source>
</evidence>
<dbReference type="Pfam" id="PF00069">
    <property type="entry name" value="Pkinase"/>
    <property type="match status" value="1"/>
</dbReference>
<comment type="caution">
    <text evidence="9">The sequence shown here is derived from an EMBL/GenBank/DDBJ whole genome shotgun (WGS) entry which is preliminary data.</text>
</comment>
<evidence type="ECO:0000256" key="4">
    <source>
        <dbReference type="ARBA" id="ARBA00022840"/>
    </source>
</evidence>
<gene>
    <name evidence="9" type="ORF">CAP_3515</name>
</gene>
<dbReference type="Gene3D" id="3.30.200.20">
    <property type="entry name" value="Phosphorylase Kinase, domain 1"/>
    <property type="match status" value="1"/>
</dbReference>
<evidence type="ECO:0000313" key="9">
    <source>
        <dbReference type="EMBL" id="EYF05150.1"/>
    </source>
</evidence>
<dbReference type="Gene3D" id="1.10.510.10">
    <property type="entry name" value="Transferase(Phosphotransferase) domain 1"/>
    <property type="match status" value="1"/>
</dbReference>
<dbReference type="PROSITE" id="PS00107">
    <property type="entry name" value="PROTEIN_KINASE_ATP"/>
    <property type="match status" value="1"/>
</dbReference>
<dbReference type="CDD" id="cd14014">
    <property type="entry name" value="STKc_PknB_like"/>
    <property type="match status" value="1"/>
</dbReference>
<dbReference type="InterPro" id="IPR000719">
    <property type="entry name" value="Prot_kinase_dom"/>
</dbReference>
<keyword evidence="2 5" id="KW-0547">Nucleotide-binding</keyword>
<dbReference type="Proteomes" id="UP000019678">
    <property type="component" value="Unassembled WGS sequence"/>
</dbReference>
<evidence type="ECO:0000256" key="3">
    <source>
        <dbReference type="ARBA" id="ARBA00022777"/>
    </source>
</evidence>
<keyword evidence="10" id="KW-1185">Reference proteome</keyword>
<protein>
    <submittedName>
        <fullName evidence="9">Serine/threonine kinase</fullName>
    </submittedName>
</protein>
<dbReference type="EMBL" id="ASRX01000026">
    <property type="protein sequence ID" value="EYF05150.1"/>
    <property type="molecule type" value="Genomic_DNA"/>
</dbReference>
<dbReference type="PROSITE" id="PS00108">
    <property type="entry name" value="PROTEIN_KINASE_ST"/>
    <property type="match status" value="1"/>
</dbReference>